<feature type="compositionally biased region" description="Basic and acidic residues" evidence="1">
    <location>
        <begin position="10"/>
        <end position="27"/>
    </location>
</feature>
<dbReference type="InterPro" id="IPR000182">
    <property type="entry name" value="GNAT_dom"/>
</dbReference>
<dbReference type="AlphaFoldDB" id="A0A1I5NTC7"/>
<dbReference type="STRING" id="112413.SAMN05421854_104520"/>
<feature type="domain" description="N-acetyltransferase" evidence="2">
    <location>
        <begin position="1"/>
        <end position="113"/>
    </location>
</feature>
<dbReference type="PANTHER" id="PTHR31435">
    <property type="entry name" value="PROTEIN NATD1"/>
    <property type="match status" value="1"/>
</dbReference>
<dbReference type="PROSITE" id="PS51729">
    <property type="entry name" value="GNAT_YJDJ"/>
    <property type="match status" value="1"/>
</dbReference>
<dbReference type="EMBL" id="FOWC01000004">
    <property type="protein sequence ID" value="SFP25044.1"/>
    <property type="molecule type" value="Genomic_DNA"/>
</dbReference>
<dbReference type="PROSITE" id="PS51186">
    <property type="entry name" value="GNAT"/>
    <property type="match status" value="1"/>
</dbReference>
<organism evidence="4 5">
    <name type="scientific">Amycolatopsis rubida</name>
    <dbReference type="NCBI Taxonomy" id="112413"/>
    <lineage>
        <taxon>Bacteria</taxon>
        <taxon>Bacillati</taxon>
        <taxon>Actinomycetota</taxon>
        <taxon>Actinomycetes</taxon>
        <taxon>Pseudonocardiales</taxon>
        <taxon>Pseudonocardiaceae</taxon>
        <taxon>Amycolatopsis</taxon>
    </lineage>
</organism>
<dbReference type="OrthoDB" id="5405911at2"/>
<proteinExistence type="predicted"/>
<dbReference type="Pfam" id="PF14542">
    <property type="entry name" value="Acetyltransf_CG"/>
    <property type="match status" value="1"/>
</dbReference>
<dbReference type="Proteomes" id="UP000199137">
    <property type="component" value="Unassembled WGS sequence"/>
</dbReference>
<gene>
    <name evidence="4" type="ORF">SAMN05421854_104520</name>
</gene>
<evidence type="ECO:0008006" key="6">
    <source>
        <dbReference type="Google" id="ProtNLM"/>
    </source>
</evidence>
<dbReference type="InterPro" id="IPR045057">
    <property type="entry name" value="Gcn5-rel_NAT"/>
</dbReference>
<dbReference type="RefSeq" id="WP_093574165.1">
    <property type="nucleotide sequence ID" value="NZ_FOWC01000004.1"/>
</dbReference>
<dbReference type="PANTHER" id="PTHR31435:SF10">
    <property type="entry name" value="BSR4717 PROTEIN"/>
    <property type="match status" value="1"/>
</dbReference>
<dbReference type="SUPFAM" id="SSF55729">
    <property type="entry name" value="Acyl-CoA N-acyltransferases (Nat)"/>
    <property type="match status" value="1"/>
</dbReference>
<feature type="domain" description="N-acetyltransferase" evidence="3">
    <location>
        <begin position="22"/>
        <end position="108"/>
    </location>
</feature>
<reference evidence="4 5" key="1">
    <citation type="submission" date="2016-10" db="EMBL/GenBank/DDBJ databases">
        <authorList>
            <person name="de Groot N.N."/>
        </authorList>
    </citation>
    <scope>NUCLEOTIDE SEQUENCE [LARGE SCALE GENOMIC DNA]</scope>
    <source>
        <strain evidence="4 5">DSM 44637</strain>
    </source>
</reference>
<name>A0A1I5NTC7_9PSEU</name>
<feature type="region of interest" description="Disordered" evidence="1">
    <location>
        <begin position="1"/>
        <end position="27"/>
    </location>
</feature>
<dbReference type="InterPro" id="IPR031165">
    <property type="entry name" value="GNAT_YJDJ"/>
</dbReference>
<evidence type="ECO:0000313" key="5">
    <source>
        <dbReference type="Proteomes" id="UP000199137"/>
    </source>
</evidence>
<dbReference type="InterPro" id="IPR016181">
    <property type="entry name" value="Acyl_CoA_acyltransferase"/>
</dbReference>
<accession>A0A1I5NTC7</accession>
<protein>
    <recommendedName>
        <fullName evidence="6">N-acetyltransferase domain-containing protein</fullName>
    </recommendedName>
</protein>
<sequence length="113" mass="12468">MVEIEAPTNEEPKMSEEEPRVSRNDSENRYEVYADGKLAGFAEFTPKDTETVFTHTEIGAEFGGRGLGKVLAKAALDDVVSRGGVIVPVCPFIAGYLRKNEGYAEHVRWPGQH</sequence>
<evidence type="ECO:0000259" key="3">
    <source>
        <dbReference type="PROSITE" id="PS51729"/>
    </source>
</evidence>
<dbReference type="Gene3D" id="3.40.630.30">
    <property type="match status" value="1"/>
</dbReference>
<dbReference type="GO" id="GO:0016747">
    <property type="term" value="F:acyltransferase activity, transferring groups other than amino-acyl groups"/>
    <property type="evidence" value="ECO:0007669"/>
    <property type="project" value="InterPro"/>
</dbReference>
<evidence type="ECO:0000313" key="4">
    <source>
        <dbReference type="EMBL" id="SFP25044.1"/>
    </source>
</evidence>
<evidence type="ECO:0000256" key="1">
    <source>
        <dbReference type="SAM" id="MobiDB-lite"/>
    </source>
</evidence>
<evidence type="ECO:0000259" key="2">
    <source>
        <dbReference type="PROSITE" id="PS51186"/>
    </source>
</evidence>